<dbReference type="InterPro" id="IPR049198">
    <property type="entry name" value="DUF6865"/>
</dbReference>
<dbReference type="EMBL" id="OX459121">
    <property type="protein sequence ID" value="CAI9103386.1"/>
    <property type="molecule type" value="Genomic_DNA"/>
</dbReference>
<dbReference type="Pfam" id="PF21737">
    <property type="entry name" value="DUF6865"/>
    <property type="match status" value="1"/>
</dbReference>
<keyword evidence="4" id="KW-1185">Reference proteome</keyword>
<feature type="transmembrane region" description="Helical" evidence="2">
    <location>
        <begin position="17"/>
        <end position="35"/>
    </location>
</feature>
<sequence length="115" mass="12605">MLFSCDLVRGMNELGKLFFWFLTLLIFAGWCGYYMDKNGPGKEVSEDATRESLIALSYTAPDKEAANSNEKGIKENNLGAGHADGDDQYRSKLISISYQSPDPKALPVHPGDGKA</sequence>
<feature type="region of interest" description="Disordered" evidence="1">
    <location>
        <begin position="65"/>
        <end position="86"/>
    </location>
</feature>
<evidence type="ECO:0000256" key="2">
    <source>
        <dbReference type="SAM" id="Phobius"/>
    </source>
</evidence>
<organism evidence="3 4">
    <name type="scientific">Oldenlandia corymbosa var. corymbosa</name>
    <dbReference type="NCBI Taxonomy" id="529605"/>
    <lineage>
        <taxon>Eukaryota</taxon>
        <taxon>Viridiplantae</taxon>
        <taxon>Streptophyta</taxon>
        <taxon>Embryophyta</taxon>
        <taxon>Tracheophyta</taxon>
        <taxon>Spermatophyta</taxon>
        <taxon>Magnoliopsida</taxon>
        <taxon>eudicotyledons</taxon>
        <taxon>Gunneridae</taxon>
        <taxon>Pentapetalae</taxon>
        <taxon>asterids</taxon>
        <taxon>lamiids</taxon>
        <taxon>Gentianales</taxon>
        <taxon>Rubiaceae</taxon>
        <taxon>Rubioideae</taxon>
        <taxon>Spermacoceae</taxon>
        <taxon>Hedyotis-Oldenlandia complex</taxon>
        <taxon>Oldenlandia</taxon>
    </lineage>
</organism>
<name>A0AAV1D7W5_OLDCO</name>
<dbReference type="PANTHER" id="PTHR35282">
    <property type="entry name" value="F5D14.24 PROTEIN"/>
    <property type="match status" value="1"/>
</dbReference>
<gene>
    <name evidence="3" type="ORF">OLC1_LOCUS12571</name>
</gene>
<evidence type="ECO:0000256" key="1">
    <source>
        <dbReference type="SAM" id="MobiDB-lite"/>
    </source>
</evidence>
<dbReference type="Proteomes" id="UP001161247">
    <property type="component" value="Chromosome 4"/>
</dbReference>
<reference evidence="3" key="1">
    <citation type="submission" date="2023-03" db="EMBL/GenBank/DDBJ databases">
        <authorList>
            <person name="Julca I."/>
        </authorList>
    </citation>
    <scope>NUCLEOTIDE SEQUENCE</scope>
</reference>
<evidence type="ECO:0000313" key="4">
    <source>
        <dbReference type="Proteomes" id="UP001161247"/>
    </source>
</evidence>
<proteinExistence type="predicted"/>
<dbReference type="PANTHER" id="PTHR35282:SF2">
    <property type="entry name" value="F5D14.24 PROTEIN"/>
    <property type="match status" value="1"/>
</dbReference>
<protein>
    <submittedName>
        <fullName evidence="3">OLC1v1001853C2</fullName>
    </submittedName>
</protein>
<evidence type="ECO:0000313" key="3">
    <source>
        <dbReference type="EMBL" id="CAI9103386.1"/>
    </source>
</evidence>
<dbReference type="AlphaFoldDB" id="A0AAV1D7W5"/>
<accession>A0AAV1D7W5</accession>
<keyword evidence="2" id="KW-1133">Transmembrane helix</keyword>
<keyword evidence="2" id="KW-0812">Transmembrane</keyword>
<keyword evidence="2" id="KW-0472">Membrane</keyword>